<dbReference type="PIRSF" id="PIRSF006241">
    <property type="entry name" value="HyI"/>
    <property type="match status" value="1"/>
</dbReference>
<evidence type="ECO:0000256" key="2">
    <source>
        <dbReference type="PIRNR" id="PIRNR006241"/>
    </source>
</evidence>
<comment type="caution">
    <text evidence="5">The sequence shown here is derived from an EMBL/GenBank/DDBJ whole genome shotgun (WGS) entry which is preliminary data.</text>
</comment>
<dbReference type="RefSeq" id="WP_100369351.1">
    <property type="nucleotide sequence ID" value="NZ_PGTY01000003.1"/>
</dbReference>
<dbReference type="PANTHER" id="PTHR43489">
    <property type="entry name" value="ISOMERASE"/>
    <property type="match status" value="1"/>
</dbReference>
<dbReference type="FunFam" id="3.20.20.150:FF:000007">
    <property type="entry name" value="Hydroxypyruvate isomerase"/>
    <property type="match status" value="1"/>
</dbReference>
<dbReference type="InterPro" id="IPR026040">
    <property type="entry name" value="HyI-like"/>
</dbReference>
<dbReference type="Pfam" id="PF01261">
    <property type="entry name" value="AP_endonuc_2"/>
    <property type="match status" value="1"/>
</dbReference>
<dbReference type="GO" id="GO:0008903">
    <property type="term" value="F:hydroxypyruvate isomerase activity"/>
    <property type="evidence" value="ECO:0007669"/>
    <property type="project" value="TreeGrafter"/>
</dbReference>
<name>A0A2M8W2Q1_9RHOB</name>
<evidence type="ECO:0000313" key="6">
    <source>
        <dbReference type="Proteomes" id="UP000228531"/>
    </source>
</evidence>
<dbReference type="EMBL" id="PGTY01000003">
    <property type="protein sequence ID" value="PJI85204.1"/>
    <property type="molecule type" value="Genomic_DNA"/>
</dbReference>
<keyword evidence="6" id="KW-1185">Reference proteome</keyword>
<reference evidence="5 6" key="1">
    <citation type="submission" date="2017-11" db="EMBL/GenBank/DDBJ databases">
        <title>Genomic Encyclopedia of Archaeal and Bacterial Type Strains, Phase II (KMG-II): From Individual Species to Whole Genera.</title>
        <authorList>
            <person name="Goeker M."/>
        </authorList>
    </citation>
    <scope>NUCLEOTIDE SEQUENCE [LARGE SCALE GENOMIC DNA]</scope>
    <source>
        <strain evidence="5 6">DSM 29128</strain>
    </source>
</reference>
<evidence type="ECO:0000259" key="4">
    <source>
        <dbReference type="Pfam" id="PF01261"/>
    </source>
</evidence>
<dbReference type="Gene3D" id="3.20.20.150">
    <property type="entry name" value="Divalent-metal-dependent TIM barrel enzymes"/>
    <property type="match status" value="1"/>
</dbReference>
<dbReference type="AlphaFoldDB" id="A0A2M8W2Q1"/>
<dbReference type="OrthoDB" id="9786584at2"/>
<dbReference type="PANTHER" id="PTHR43489:SF6">
    <property type="entry name" value="HYDROXYPYRUVATE ISOMERASE-RELATED"/>
    <property type="match status" value="1"/>
</dbReference>
<organism evidence="5 6">
    <name type="scientific">Yoonia maricola</name>
    <dbReference type="NCBI Taxonomy" id="420999"/>
    <lineage>
        <taxon>Bacteria</taxon>
        <taxon>Pseudomonadati</taxon>
        <taxon>Pseudomonadota</taxon>
        <taxon>Alphaproteobacteria</taxon>
        <taxon>Rhodobacterales</taxon>
        <taxon>Paracoccaceae</taxon>
        <taxon>Yoonia</taxon>
    </lineage>
</organism>
<keyword evidence="5" id="KW-0670">Pyruvate</keyword>
<dbReference type="SUPFAM" id="SSF51658">
    <property type="entry name" value="Xylose isomerase-like"/>
    <property type="match status" value="1"/>
</dbReference>
<accession>A0A2M8W2Q1</accession>
<dbReference type="InterPro" id="IPR013022">
    <property type="entry name" value="Xyl_isomerase-like_TIM-brl"/>
</dbReference>
<comment type="similarity">
    <text evidence="2">Belongs to the hyi family.</text>
</comment>
<protein>
    <submittedName>
        <fullName evidence="5">Hydroxypyruvate isomerase</fullName>
    </submittedName>
</protein>
<sequence length="251" mass="27892">MPKFCANLTWLFTELPFLERFEAAKEAGFEAVEVLFPYDVNAQDIVNELGKHELQMALINCPPPNYTGGDQGFAAVPGLEERFKKDFGRALRYARTLGARHLHIMSGVAEGPEAKETYLNNLRWAAAEAPTQSLTIEPINTETMPGYFLNDFDLGRAIVTAIDAPNLRLQFDTFHAAKITGDVLGTWAATRDITTHVQIAQMPDRGEPDQGEIDYPAFFADLDAQDYQGWVAGEYTPRTTTVDGLGWITDT</sequence>
<feature type="active site" description="Proton donor/acceptor" evidence="3">
    <location>
        <position position="137"/>
    </location>
</feature>
<dbReference type="InterPro" id="IPR036237">
    <property type="entry name" value="Xyl_isomerase-like_sf"/>
</dbReference>
<evidence type="ECO:0000256" key="1">
    <source>
        <dbReference type="ARBA" id="ARBA00023235"/>
    </source>
</evidence>
<dbReference type="Proteomes" id="UP000228531">
    <property type="component" value="Unassembled WGS sequence"/>
</dbReference>
<keyword evidence="1 2" id="KW-0413">Isomerase</keyword>
<feature type="active site" description="Proton donor/acceptor" evidence="3">
    <location>
        <position position="234"/>
    </location>
</feature>
<feature type="domain" description="Xylose isomerase-like TIM barrel" evidence="4">
    <location>
        <begin position="21"/>
        <end position="249"/>
    </location>
</feature>
<proteinExistence type="inferred from homology"/>
<evidence type="ECO:0000313" key="5">
    <source>
        <dbReference type="EMBL" id="PJI85204.1"/>
    </source>
</evidence>
<gene>
    <name evidence="5" type="ORF">BC777_3204</name>
</gene>
<dbReference type="GO" id="GO:0046487">
    <property type="term" value="P:glyoxylate metabolic process"/>
    <property type="evidence" value="ECO:0007669"/>
    <property type="project" value="TreeGrafter"/>
</dbReference>
<evidence type="ECO:0000256" key="3">
    <source>
        <dbReference type="PIRSR" id="PIRSR006241-50"/>
    </source>
</evidence>
<dbReference type="InterPro" id="IPR050417">
    <property type="entry name" value="Sugar_Epim/Isomerase"/>
</dbReference>